<reference evidence="3 4" key="1">
    <citation type="submission" date="2020-12" db="EMBL/GenBank/DDBJ databases">
        <title>Chryseobacterium endoalhailicus sp. nov., isolated from seed of leguminous plant.</title>
        <authorList>
            <person name="Zhang X."/>
        </authorList>
    </citation>
    <scope>NUCLEOTIDE SEQUENCE [LARGE SCALE GENOMIC DNA]</scope>
    <source>
        <strain evidence="3 4">L7</strain>
    </source>
</reference>
<dbReference type="InterPro" id="IPR011051">
    <property type="entry name" value="RmlC_Cupin_sf"/>
</dbReference>
<evidence type="ECO:0000259" key="2">
    <source>
        <dbReference type="Pfam" id="PF02311"/>
    </source>
</evidence>
<dbReference type="PANTHER" id="PTHR37694:SF1">
    <property type="entry name" value="SLR8022 PROTEIN"/>
    <property type="match status" value="1"/>
</dbReference>
<accession>A0ABS1QCI4</accession>
<keyword evidence="4" id="KW-1185">Reference proteome</keyword>
<dbReference type="RefSeq" id="WP_202089638.1">
    <property type="nucleotide sequence ID" value="NZ_JAELVM010000001.1"/>
</dbReference>
<comment type="caution">
    <text evidence="3">The sequence shown here is derived from an EMBL/GenBank/DDBJ whole genome shotgun (WGS) entry which is preliminary data.</text>
</comment>
<dbReference type="Gene3D" id="2.60.120.10">
    <property type="entry name" value="Jelly Rolls"/>
    <property type="match status" value="1"/>
</dbReference>
<feature type="domain" description="AraC-type arabinose-binding/dimerisation" evidence="2">
    <location>
        <begin position="40"/>
        <end position="94"/>
    </location>
</feature>
<dbReference type="CDD" id="cd02230">
    <property type="entry name" value="cupin_HP0902-like"/>
    <property type="match status" value="1"/>
</dbReference>
<keyword evidence="1" id="KW-0238">DNA-binding</keyword>
<dbReference type="Pfam" id="PF02311">
    <property type="entry name" value="AraC_binding"/>
    <property type="match status" value="1"/>
</dbReference>
<dbReference type="Proteomes" id="UP000661696">
    <property type="component" value="Unassembled WGS sequence"/>
</dbReference>
<gene>
    <name evidence="3" type="ORF">JET18_05650</name>
</gene>
<sequence length="112" mass="12890">MVHTASFYEDLHYEEGNKPAVKVMIKTDLAKEIRILFRKNQEMKEHKAPYTIIVQVLEGIIDFGTDGQRYLLNKGMMIVLPAHQIHDLIAQEESMVRLSLNLQDHTSKVEGV</sequence>
<dbReference type="EMBL" id="JAELVM010000001">
    <property type="protein sequence ID" value="MBL1220312.1"/>
    <property type="molecule type" value="Genomic_DNA"/>
</dbReference>
<dbReference type="InterPro" id="IPR003313">
    <property type="entry name" value="AraC-bd"/>
</dbReference>
<evidence type="ECO:0000313" key="4">
    <source>
        <dbReference type="Proteomes" id="UP000661696"/>
    </source>
</evidence>
<protein>
    <submittedName>
        <fullName evidence="3">Cupin domain-containing protein</fullName>
    </submittedName>
</protein>
<dbReference type="PANTHER" id="PTHR37694">
    <property type="entry name" value="SLR8022 PROTEIN"/>
    <property type="match status" value="1"/>
</dbReference>
<evidence type="ECO:0000313" key="3">
    <source>
        <dbReference type="EMBL" id="MBL1220312.1"/>
    </source>
</evidence>
<evidence type="ECO:0000256" key="1">
    <source>
        <dbReference type="ARBA" id="ARBA00023125"/>
    </source>
</evidence>
<organism evidence="3 4">
    <name type="scientific">Chryseobacterium endalhagicum</name>
    <dbReference type="NCBI Taxonomy" id="2797638"/>
    <lineage>
        <taxon>Bacteria</taxon>
        <taxon>Pseudomonadati</taxon>
        <taxon>Bacteroidota</taxon>
        <taxon>Flavobacteriia</taxon>
        <taxon>Flavobacteriales</taxon>
        <taxon>Weeksellaceae</taxon>
        <taxon>Chryseobacterium group</taxon>
        <taxon>Chryseobacterium</taxon>
    </lineage>
</organism>
<proteinExistence type="predicted"/>
<name>A0ABS1QCI4_9FLAO</name>
<dbReference type="InterPro" id="IPR014710">
    <property type="entry name" value="RmlC-like_jellyroll"/>
</dbReference>
<dbReference type="SUPFAM" id="SSF51182">
    <property type="entry name" value="RmlC-like cupins"/>
    <property type="match status" value="1"/>
</dbReference>